<dbReference type="eggNOG" id="ENOG5033CX3">
    <property type="taxonomic scope" value="Bacteria"/>
</dbReference>
<dbReference type="AlphaFoldDB" id="E9SBJ5"/>
<evidence type="ECO:0000313" key="1">
    <source>
        <dbReference type="EMBL" id="EGC03347.1"/>
    </source>
</evidence>
<reference evidence="1 2" key="1">
    <citation type="submission" date="2011-02" db="EMBL/GenBank/DDBJ databases">
        <authorList>
            <person name="Nelson K.E."/>
            <person name="Sutton G."/>
            <person name="Torralba M."/>
            <person name="Durkin S."/>
            <person name="Harkins D."/>
            <person name="Montgomery R."/>
            <person name="Ziemer C."/>
            <person name="Klaassens E."/>
            <person name="Ocuiv P."/>
            <person name="Morrison M."/>
        </authorList>
    </citation>
    <scope>NUCLEOTIDE SEQUENCE [LARGE SCALE GENOMIC DNA]</scope>
    <source>
        <strain evidence="1 2">8</strain>
    </source>
</reference>
<accession>E9SBJ5</accession>
<organism evidence="1 2">
    <name type="scientific">Ruminococcus albus 8</name>
    <dbReference type="NCBI Taxonomy" id="246199"/>
    <lineage>
        <taxon>Bacteria</taxon>
        <taxon>Bacillati</taxon>
        <taxon>Bacillota</taxon>
        <taxon>Clostridia</taxon>
        <taxon>Eubacteriales</taxon>
        <taxon>Oscillospiraceae</taxon>
        <taxon>Ruminococcus</taxon>
    </lineage>
</organism>
<dbReference type="STRING" id="246199.CUS_5474"/>
<dbReference type="OrthoDB" id="1970351at2"/>
<dbReference type="RefSeq" id="WP_002848979.1">
    <property type="nucleotide sequence ID" value="NZ_ADKM02000069.1"/>
</dbReference>
<evidence type="ECO:0000313" key="2">
    <source>
        <dbReference type="Proteomes" id="UP000004259"/>
    </source>
</evidence>
<dbReference type="SUPFAM" id="SSF102405">
    <property type="entry name" value="MCP/YpsA-like"/>
    <property type="match status" value="1"/>
</dbReference>
<gene>
    <name evidence="1" type="ORF">CUS_5474</name>
</gene>
<name>E9SBJ5_RUMAL</name>
<keyword evidence="2" id="KW-1185">Reference proteome</keyword>
<proteinExistence type="predicted"/>
<sequence length="155" mass="17821">MNTYTVAFFGHRELSDQYTIEERLKPILRDLINSKEYVEFLVGRDGDFDQAAASAVREAIKLYGFGNTSLVLVLPYERAEYRDNRESFEQYYDEVEICEKSSKVHPKAAIFERNKSMVDRSDLVICAIEHNGGGAYKAVSYAEKQDKKIINLFAE</sequence>
<dbReference type="EMBL" id="ADKM02000069">
    <property type="protein sequence ID" value="EGC03347.1"/>
    <property type="molecule type" value="Genomic_DNA"/>
</dbReference>
<dbReference type="Proteomes" id="UP000004259">
    <property type="component" value="Unassembled WGS sequence"/>
</dbReference>
<dbReference type="Gene3D" id="3.40.50.450">
    <property type="match status" value="1"/>
</dbReference>
<protein>
    <submittedName>
        <fullName evidence="1">Conserved domain protein</fullName>
    </submittedName>
</protein>
<comment type="caution">
    <text evidence="1">The sequence shown here is derived from an EMBL/GenBank/DDBJ whole genome shotgun (WGS) entry which is preliminary data.</text>
</comment>